<protein>
    <recommendedName>
        <fullName evidence="12">Murein endopeptidase K</fullName>
    </recommendedName>
</protein>
<dbReference type="GO" id="GO:0006508">
    <property type="term" value="P:proteolysis"/>
    <property type="evidence" value="ECO:0007669"/>
    <property type="project" value="UniProtKB-KW"/>
</dbReference>
<keyword evidence="14" id="KW-1185">Reference proteome</keyword>
<keyword evidence="10" id="KW-0961">Cell wall biogenesis/degradation</keyword>
<comment type="pathway">
    <text evidence="2">Cell wall biogenesis; cell wall polysaccharide biosynthesis.</text>
</comment>
<dbReference type="eggNOG" id="COG3108">
    <property type="taxonomic scope" value="Bacteria"/>
</dbReference>
<evidence type="ECO:0000256" key="7">
    <source>
        <dbReference type="ARBA" id="ARBA00022833"/>
    </source>
</evidence>
<evidence type="ECO:0000256" key="4">
    <source>
        <dbReference type="ARBA" id="ARBA00022723"/>
    </source>
</evidence>
<evidence type="ECO:0000256" key="2">
    <source>
        <dbReference type="ARBA" id="ARBA00004776"/>
    </source>
</evidence>
<evidence type="ECO:0000256" key="1">
    <source>
        <dbReference type="ARBA" id="ARBA00001947"/>
    </source>
</evidence>
<dbReference type="Pfam" id="PF05951">
    <property type="entry name" value="Peptidase_M15_2"/>
    <property type="match status" value="1"/>
</dbReference>
<dbReference type="AlphaFoldDB" id="Q6APC6"/>
<dbReference type="InterPro" id="IPR009045">
    <property type="entry name" value="Zn_M74/Hedgehog-like"/>
</dbReference>
<keyword evidence="5" id="KW-0732">Signal</keyword>
<dbReference type="KEGG" id="dps:DP1069"/>
<dbReference type="EMBL" id="CR522870">
    <property type="protein sequence ID" value="CAG35798.1"/>
    <property type="molecule type" value="Genomic_DNA"/>
</dbReference>
<dbReference type="SUPFAM" id="SSF55166">
    <property type="entry name" value="Hedgehog/DD-peptidase"/>
    <property type="match status" value="1"/>
</dbReference>
<keyword evidence="8" id="KW-0408">Iron</keyword>
<evidence type="ECO:0000256" key="10">
    <source>
        <dbReference type="ARBA" id="ARBA00023316"/>
    </source>
</evidence>
<dbReference type="CDD" id="cd14844">
    <property type="entry name" value="Zn-DD-carboxypeptidase_like"/>
    <property type="match status" value="1"/>
</dbReference>
<sequence>MTQPKKLHLMNRRRLLLTAAKIAAGLVIASPLELFARSIPDNKISFSHTHTGECFDLCVNDRAYSPVVRENLFFFLRDFRTKEVHSIDFRLMDILLKIRQKTGSTGIYQVISGYRSPNTNNLLRGKSTGVAKKSLHLQGRAIDIRLTDVPTKELRDVALSLRAGGVGYYAKSDFVHIDTGHVRSW</sequence>
<keyword evidence="7" id="KW-0862">Zinc</keyword>
<dbReference type="Proteomes" id="UP000000602">
    <property type="component" value="Chromosome"/>
</dbReference>
<dbReference type="PANTHER" id="PTHR37425:SF1">
    <property type="entry name" value="OUTER MEMBRANE PROTEIN"/>
    <property type="match status" value="1"/>
</dbReference>
<dbReference type="GO" id="GO:0008237">
    <property type="term" value="F:metallopeptidase activity"/>
    <property type="evidence" value="ECO:0007669"/>
    <property type="project" value="UniProtKB-KW"/>
</dbReference>
<gene>
    <name evidence="13" type="ordered locus">DP1069</name>
</gene>
<keyword evidence="3" id="KW-0645">Protease</keyword>
<evidence type="ECO:0000313" key="13">
    <source>
        <dbReference type="EMBL" id="CAG35798.1"/>
    </source>
</evidence>
<accession>Q6APC6</accession>
<dbReference type="PANTHER" id="PTHR37425">
    <property type="match status" value="1"/>
</dbReference>
<evidence type="ECO:0000256" key="6">
    <source>
        <dbReference type="ARBA" id="ARBA00022801"/>
    </source>
</evidence>
<keyword evidence="6" id="KW-0378">Hydrolase</keyword>
<comment type="similarity">
    <text evidence="11">Belongs to the peptidase M15 family.</text>
</comment>
<evidence type="ECO:0000256" key="8">
    <source>
        <dbReference type="ARBA" id="ARBA00023014"/>
    </source>
</evidence>
<name>Q6APC6_DESPS</name>
<evidence type="ECO:0000256" key="12">
    <source>
        <dbReference type="ARBA" id="ARBA00093666"/>
    </source>
</evidence>
<dbReference type="PROSITE" id="PS51318">
    <property type="entry name" value="TAT"/>
    <property type="match status" value="1"/>
</dbReference>
<proteinExistence type="inferred from homology"/>
<dbReference type="HOGENOM" id="CLU_080400_1_2_7"/>
<evidence type="ECO:0000256" key="11">
    <source>
        <dbReference type="ARBA" id="ARBA00093448"/>
    </source>
</evidence>
<evidence type="ECO:0000313" key="14">
    <source>
        <dbReference type="Proteomes" id="UP000000602"/>
    </source>
</evidence>
<dbReference type="InterPro" id="IPR010275">
    <property type="entry name" value="MepK"/>
</dbReference>
<dbReference type="GO" id="GO:0071555">
    <property type="term" value="P:cell wall organization"/>
    <property type="evidence" value="ECO:0007669"/>
    <property type="project" value="UniProtKB-KW"/>
</dbReference>
<dbReference type="GO" id="GO:0046872">
    <property type="term" value="F:metal ion binding"/>
    <property type="evidence" value="ECO:0007669"/>
    <property type="project" value="UniProtKB-KW"/>
</dbReference>
<dbReference type="STRING" id="177439.DP1069"/>
<comment type="cofactor">
    <cofactor evidence="1">
        <name>Zn(2+)</name>
        <dbReference type="ChEBI" id="CHEBI:29105"/>
    </cofactor>
</comment>
<evidence type="ECO:0000256" key="5">
    <source>
        <dbReference type="ARBA" id="ARBA00022729"/>
    </source>
</evidence>
<organism evidence="13 14">
    <name type="scientific">Desulfotalea psychrophila (strain LSv54 / DSM 12343)</name>
    <dbReference type="NCBI Taxonomy" id="177439"/>
    <lineage>
        <taxon>Bacteria</taxon>
        <taxon>Pseudomonadati</taxon>
        <taxon>Thermodesulfobacteriota</taxon>
        <taxon>Desulfobulbia</taxon>
        <taxon>Desulfobulbales</taxon>
        <taxon>Desulfocapsaceae</taxon>
        <taxon>Desulfotalea</taxon>
    </lineage>
</organism>
<dbReference type="OrthoDB" id="9782994at2"/>
<keyword evidence="4" id="KW-0479">Metal-binding</keyword>
<dbReference type="InterPro" id="IPR006311">
    <property type="entry name" value="TAT_signal"/>
</dbReference>
<keyword evidence="9" id="KW-0482">Metalloprotease</keyword>
<evidence type="ECO:0000256" key="9">
    <source>
        <dbReference type="ARBA" id="ARBA00023049"/>
    </source>
</evidence>
<dbReference type="Gene3D" id="3.30.1380.10">
    <property type="match status" value="1"/>
</dbReference>
<reference evidence="14" key="1">
    <citation type="journal article" date="2004" name="Environ. Microbiol.">
        <title>The genome of Desulfotalea psychrophila, a sulfate-reducing bacterium from permanently cold Arctic sediments.</title>
        <authorList>
            <person name="Rabus R."/>
            <person name="Ruepp A."/>
            <person name="Frickey T."/>
            <person name="Rattei T."/>
            <person name="Fartmann B."/>
            <person name="Stark M."/>
            <person name="Bauer M."/>
            <person name="Zibat A."/>
            <person name="Lombardot T."/>
            <person name="Becker I."/>
            <person name="Amann J."/>
            <person name="Gellner K."/>
            <person name="Teeling H."/>
            <person name="Leuschner W.D."/>
            <person name="Gloeckner F.-O."/>
            <person name="Lupas A.N."/>
            <person name="Amann R."/>
            <person name="Klenk H.-P."/>
        </authorList>
    </citation>
    <scope>NUCLEOTIDE SEQUENCE [LARGE SCALE GENOMIC DNA]</scope>
    <source>
        <strain evidence="14">DSM 12343 / LSv54</strain>
    </source>
</reference>
<keyword evidence="8" id="KW-0411">Iron-sulfur</keyword>
<dbReference type="GO" id="GO:0051536">
    <property type="term" value="F:iron-sulfur cluster binding"/>
    <property type="evidence" value="ECO:0007669"/>
    <property type="project" value="UniProtKB-KW"/>
</dbReference>
<evidence type="ECO:0000256" key="3">
    <source>
        <dbReference type="ARBA" id="ARBA00022670"/>
    </source>
</evidence>